<dbReference type="AlphaFoldDB" id="A0A484KUE5"/>
<name>A0A484KUE5_9ASTE</name>
<keyword evidence="3" id="KW-1185">Reference proteome</keyword>
<feature type="region of interest" description="Disordered" evidence="1">
    <location>
        <begin position="1"/>
        <end position="27"/>
    </location>
</feature>
<evidence type="ECO:0000313" key="3">
    <source>
        <dbReference type="Proteomes" id="UP000595140"/>
    </source>
</evidence>
<gene>
    <name evidence="2" type="ORF">CCAM_LOCUS9300</name>
</gene>
<evidence type="ECO:0000256" key="1">
    <source>
        <dbReference type="SAM" id="MobiDB-lite"/>
    </source>
</evidence>
<proteinExistence type="predicted"/>
<accession>A0A484KUE5</accession>
<reference evidence="2 3" key="1">
    <citation type="submission" date="2018-04" db="EMBL/GenBank/DDBJ databases">
        <authorList>
            <person name="Vogel A."/>
        </authorList>
    </citation>
    <scope>NUCLEOTIDE SEQUENCE [LARGE SCALE GENOMIC DNA]</scope>
</reference>
<protein>
    <submittedName>
        <fullName evidence="2">Uncharacterized protein</fullName>
    </submittedName>
</protein>
<dbReference type="EMBL" id="OOIL02000614">
    <property type="protein sequence ID" value="VFQ67524.1"/>
    <property type="molecule type" value="Genomic_DNA"/>
</dbReference>
<dbReference type="Proteomes" id="UP000595140">
    <property type="component" value="Unassembled WGS sequence"/>
</dbReference>
<sequence length="116" mass="12083">MADSRLSLRADIGLGRSGPTQSSTRPAARLYAPLVPPARLRAPLVLLPGSALRSSSCSAQSSTRPPARLRAPLVLLPGSALRSSLLLGSASQAEPEPCDNDVRKATFNKDLVKAIG</sequence>
<organism evidence="2 3">
    <name type="scientific">Cuscuta campestris</name>
    <dbReference type="NCBI Taxonomy" id="132261"/>
    <lineage>
        <taxon>Eukaryota</taxon>
        <taxon>Viridiplantae</taxon>
        <taxon>Streptophyta</taxon>
        <taxon>Embryophyta</taxon>
        <taxon>Tracheophyta</taxon>
        <taxon>Spermatophyta</taxon>
        <taxon>Magnoliopsida</taxon>
        <taxon>eudicotyledons</taxon>
        <taxon>Gunneridae</taxon>
        <taxon>Pentapetalae</taxon>
        <taxon>asterids</taxon>
        <taxon>lamiids</taxon>
        <taxon>Solanales</taxon>
        <taxon>Convolvulaceae</taxon>
        <taxon>Cuscuteae</taxon>
        <taxon>Cuscuta</taxon>
        <taxon>Cuscuta subgen. Grammica</taxon>
        <taxon>Cuscuta sect. Cleistogrammica</taxon>
    </lineage>
</organism>
<evidence type="ECO:0000313" key="2">
    <source>
        <dbReference type="EMBL" id="VFQ67524.1"/>
    </source>
</evidence>